<dbReference type="SMART" id="SM00880">
    <property type="entry name" value="CHAD"/>
    <property type="match status" value="1"/>
</dbReference>
<accession>A0AAQ2HEE2</accession>
<evidence type="ECO:0000259" key="1">
    <source>
        <dbReference type="PROSITE" id="PS51707"/>
    </source>
</evidence>
<dbReference type="Proteomes" id="UP000297403">
    <property type="component" value="Unassembled WGS sequence"/>
</dbReference>
<evidence type="ECO:0000259" key="2">
    <source>
        <dbReference type="PROSITE" id="PS51708"/>
    </source>
</evidence>
<dbReference type="Gene3D" id="2.40.320.10">
    <property type="entry name" value="Hypothetical Protein Pfu-838710-001"/>
    <property type="match status" value="1"/>
</dbReference>
<organism evidence="3 4">
    <name type="scientific">Cryobacterium shii</name>
    <dbReference type="NCBI Taxonomy" id="1259235"/>
    <lineage>
        <taxon>Bacteria</taxon>
        <taxon>Bacillati</taxon>
        <taxon>Actinomycetota</taxon>
        <taxon>Actinomycetes</taxon>
        <taxon>Micrococcales</taxon>
        <taxon>Microbacteriaceae</taxon>
        <taxon>Cryobacterium</taxon>
    </lineage>
</organism>
<dbReference type="InterPro" id="IPR023577">
    <property type="entry name" value="CYTH_domain"/>
</dbReference>
<proteinExistence type="predicted"/>
<dbReference type="Pfam" id="PF01928">
    <property type="entry name" value="CYTH"/>
    <property type="match status" value="1"/>
</dbReference>
<dbReference type="RefSeq" id="WP_134366605.1">
    <property type="nucleotide sequence ID" value="NZ_SOFY01000077.1"/>
</dbReference>
<dbReference type="InterPro" id="IPR007899">
    <property type="entry name" value="CHAD_dom"/>
</dbReference>
<dbReference type="PROSITE" id="PS51707">
    <property type="entry name" value="CYTH"/>
    <property type="match status" value="1"/>
</dbReference>
<evidence type="ECO:0000313" key="3">
    <source>
        <dbReference type="EMBL" id="TFC42582.1"/>
    </source>
</evidence>
<dbReference type="PANTHER" id="PTHR39339:SF1">
    <property type="entry name" value="CHAD DOMAIN-CONTAINING PROTEIN"/>
    <property type="match status" value="1"/>
</dbReference>
<dbReference type="AlphaFoldDB" id="A0AAQ2HEE2"/>
<evidence type="ECO:0000313" key="4">
    <source>
        <dbReference type="Proteomes" id="UP000297403"/>
    </source>
</evidence>
<name>A0AAQ2HEE2_9MICO</name>
<dbReference type="PANTHER" id="PTHR39339">
    <property type="entry name" value="SLR1444 PROTEIN"/>
    <property type="match status" value="1"/>
</dbReference>
<protein>
    <submittedName>
        <fullName evidence="3">CYTH and CHAD domain-containing protein</fullName>
    </submittedName>
</protein>
<dbReference type="EMBL" id="SOFY01000077">
    <property type="protein sequence ID" value="TFC42582.1"/>
    <property type="molecule type" value="Genomic_DNA"/>
</dbReference>
<dbReference type="SUPFAM" id="SSF55154">
    <property type="entry name" value="CYTH-like phosphatases"/>
    <property type="match status" value="1"/>
</dbReference>
<dbReference type="Gene3D" id="1.40.20.10">
    <property type="entry name" value="CHAD domain"/>
    <property type="match status" value="1"/>
</dbReference>
<dbReference type="CDD" id="cd07374">
    <property type="entry name" value="CYTH-like_Pase"/>
    <property type="match status" value="1"/>
</dbReference>
<reference evidence="3 4" key="1">
    <citation type="submission" date="2019-03" db="EMBL/GenBank/DDBJ databases">
        <title>Genomics of glacier-inhabiting Cryobacterium strains.</title>
        <authorList>
            <person name="Liu Q."/>
            <person name="Xin Y.-H."/>
        </authorList>
    </citation>
    <scope>NUCLEOTIDE SEQUENCE [LARGE SCALE GENOMIC DNA]</scope>
    <source>
        <strain evidence="4">TMT1-22</strain>
    </source>
</reference>
<sequence length="511" mass="56485">MTSDGFAEIERKFDVNAATVLPALHDLPGVTHVEPPVEHDLDALYYDTDDLALANRRMTLRRRTGGDDAGWHLKLPVSVDERREMREPLGSDPAQIPEPILNLVRVFLRGRVLVPVVRLHTRRVVHLLVGKNERVLAEVCDDEVEAERFGTGAGGADAFQQSWREWEVELVNGSRALLDAAQERLSSVGVEPATSPSKLARALGDRAPVLGAPVSFRPTRKSSTRTVLLAYLHEQVEAISAQDARVRENDVEAVHRMRVATRRLRSALATYRDFLDTDVTAPLRVELRWIAGVLGGARDAQVIQQRLAHRLAEEPENLVAGPVVQRVDGHFGTVIRAARGDALAALNSDRYFRLLDSLDALLASPPLLPDAAKRADRVIPTLIRADWKRLRASVRTARLTPAGTARDAALHEARKRAKRLRYAAETAAPLRRRRATRLVAAARQVQDTLGDHQDSVVARGVLLNLGMAAFLHSENAFTYGRLHAVEQTGAAATEARFFRSWADFPSASLKK</sequence>
<dbReference type="PROSITE" id="PS51708">
    <property type="entry name" value="CHAD"/>
    <property type="match status" value="1"/>
</dbReference>
<dbReference type="InterPro" id="IPR033469">
    <property type="entry name" value="CYTH-like_dom_sf"/>
</dbReference>
<feature type="domain" description="CYTH" evidence="1">
    <location>
        <begin position="6"/>
        <end position="209"/>
    </location>
</feature>
<keyword evidence="4" id="KW-1185">Reference proteome</keyword>
<dbReference type="Pfam" id="PF05235">
    <property type="entry name" value="CHAD"/>
    <property type="match status" value="1"/>
</dbReference>
<comment type="caution">
    <text evidence="3">The sequence shown here is derived from an EMBL/GenBank/DDBJ whole genome shotgun (WGS) entry which is preliminary data.</text>
</comment>
<gene>
    <name evidence="3" type="ORF">E3O49_14685</name>
</gene>
<feature type="domain" description="CHAD" evidence="2">
    <location>
        <begin position="221"/>
        <end position="506"/>
    </location>
</feature>
<dbReference type="SMART" id="SM01118">
    <property type="entry name" value="CYTH"/>
    <property type="match status" value="1"/>
</dbReference>
<dbReference type="InterPro" id="IPR038186">
    <property type="entry name" value="CHAD_dom_sf"/>
</dbReference>